<keyword evidence="2" id="KW-1185">Reference proteome</keyword>
<dbReference type="EMBL" id="CP014845">
    <property type="protein sequence ID" value="AMR80743.1"/>
    <property type="molecule type" value="Genomic_DNA"/>
</dbReference>
<organism evidence="1 2">
    <name type="scientific">Cupriavidus nantongensis</name>
    <dbReference type="NCBI Taxonomy" id="1796606"/>
    <lineage>
        <taxon>Bacteria</taxon>
        <taxon>Pseudomonadati</taxon>
        <taxon>Pseudomonadota</taxon>
        <taxon>Betaproteobacteria</taxon>
        <taxon>Burkholderiales</taxon>
        <taxon>Burkholderiaceae</taxon>
        <taxon>Cupriavidus</taxon>
    </lineage>
</organism>
<dbReference type="Proteomes" id="UP000075238">
    <property type="component" value="Chromosome 2"/>
</dbReference>
<dbReference type="STRING" id="1796606.A2G96_23185"/>
<protein>
    <submittedName>
        <fullName evidence="1">Uncharacterized protein</fullName>
    </submittedName>
</protein>
<sequence>MKDGEGARRGPGNRIAGSGYAMREYRYRRGHHDIDQHRMEGGNLRRGMVGRLRAELAVLLA</sequence>
<reference evidence="1 2" key="1">
    <citation type="submission" date="2016-03" db="EMBL/GenBank/DDBJ databases">
        <title>Complete genome sequence of a novel chlorpyrifos degrading bacterium, Cupriavidus nantongensis sp. X1.</title>
        <authorList>
            <person name="Fang L."/>
        </authorList>
    </citation>
    <scope>NUCLEOTIDE SEQUENCE [LARGE SCALE GENOMIC DNA]</scope>
    <source>
        <strain evidence="1 2">X1</strain>
    </source>
</reference>
<dbReference type="AlphaFoldDB" id="A0A142JRN1"/>
<name>A0A142JRN1_9BURK</name>
<gene>
    <name evidence="1" type="ORF">A2G96_23185</name>
</gene>
<proteinExistence type="predicted"/>
<dbReference type="KEGG" id="cnan:A2G96_23185"/>
<evidence type="ECO:0000313" key="2">
    <source>
        <dbReference type="Proteomes" id="UP000075238"/>
    </source>
</evidence>
<accession>A0A142JRN1</accession>
<evidence type="ECO:0000313" key="1">
    <source>
        <dbReference type="EMBL" id="AMR80743.1"/>
    </source>
</evidence>